<accession>A0AAV5VY78</accession>
<protein>
    <submittedName>
        <fullName evidence="2">Uncharacterized protein</fullName>
    </submittedName>
</protein>
<evidence type="ECO:0000313" key="3">
    <source>
        <dbReference type="Proteomes" id="UP001432322"/>
    </source>
</evidence>
<organism evidence="2 3">
    <name type="scientific">Pristionchus fissidentatus</name>
    <dbReference type="NCBI Taxonomy" id="1538716"/>
    <lineage>
        <taxon>Eukaryota</taxon>
        <taxon>Metazoa</taxon>
        <taxon>Ecdysozoa</taxon>
        <taxon>Nematoda</taxon>
        <taxon>Chromadorea</taxon>
        <taxon>Rhabditida</taxon>
        <taxon>Rhabditina</taxon>
        <taxon>Diplogasteromorpha</taxon>
        <taxon>Diplogasteroidea</taxon>
        <taxon>Neodiplogasteridae</taxon>
        <taxon>Pristionchus</taxon>
    </lineage>
</organism>
<feature type="non-terminal residue" evidence="2">
    <location>
        <position position="106"/>
    </location>
</feature>
<reference evidence="2" key="1">
    <citation type="submission" date="2023-10" db="EMBL/GenBank/DDBJ databases">
        <title>Genome assembly of Pristionchus species.</title>
        <authorList>
            <person name="Yoshida K."/>
            <person name="Sommer R.J."/>
        </authorList>
    </citation>
    <scope>NUCLEOTIDE SEQUENCE</scope>
    <source>
        <strain evidence="2">RS5133</strain>
    </source>
</reference>
<evidence type="ECO:0000313" key="2">
    <source>
        <dbReference type="EMBL" id="GMT23025.1"/>
    </source>
</evidence>
<sequence>RFQSVRLFLPPMICTSLISIVHGALSLSKFITNSEEFGYHDSVLNGVVGLTIALDNLLTPSLAYVSHKLMKTRSVRRIASELRNCSLESDDYFKQFEKAWRIADHK</sequence>
<keyword evidence="1" id="KW-0812">Transmembrane</keyword>
<comment type="caution">
    <text evidence="2">The sequence shown here is derived from an EMBL/GenBank/DDBJ whole genome shotgun (WGS) entry which is preliminary data.</text>
</comment>
<dbReference type="Proteomes" id="UP001432322">
    <property type="component" value="Unassembled WGS sequence"/>
</dbReference>
<keyword evidence="1" id="KW-1133">Transmembrane helix</keyword>
<gene>
    <name evidence="2" type="ORF">PFISCL1PPCAC_14322</name>
</gene>
<feature type="transmembrane region" description="Helical" evidence="1">
    <location>
        <begin position="7"/>
        <end position="27"/>
    </location>
</feature>
<feature type="transmembrane region" description="Helical" evidence="1">
    <location>
        <begin position="47"/>
        <end position="67"/>
    </location>
</feature>
<feature type="non-terminal residue" evidence="2">
    <location>
        <position position="1"/>
    </location>
</feature>
<evidence type="ECO:0000256" key="1">
    <source>
        <dbReference type="SAM" id="Phobius"/>
    </source>
</evidence>
<proteinExistence type="predicted"/>
<dbReference type="AlphaFoldDB" id="A0AAV5VY78"/>
<dbReference type="EMBL" id="BTSY01000004">
    <property type="protein sequence ID" value="GMT23025.1"/>
    <property type="molecule type" value="Genomic_DNA"/>
</dbReference>
<keyword evidence="1" id="KW-0472">Membrane</keyword>
<keyword evidence="3" id="KW-1185">Reference proteome</keyword>
<name>A0AAV5VY78_9BILA</name>